<protein>
    <submittedName>
        <fullName evidence="3">Salivary secreted peptide</fullName>
    </submittedName>
</protein>
<accession>A0A0N5AY92</accession>
<name>A0A0N5AY92_9BILA</name>
<dbReference type="AlphaFoldDB" id="A0A0N5AY92"/>
<reference evidence="3" key="1">
    <citation type="submission" date="2017-02" db="UniProtKB">
        <authorList>
            <consortium name="WormBaseParasite"/>
        </authorList>
    </citation>
    <scope>IDENTIFICATION</scope>
</reference>
<sequence>MNLYQLLLLIALIIATDALTSSKTTCTMECKAVIPYTSLNLFPEFYEEERTVVIGGKRYRLKQEWNSNGVSGVLWGSVIILRAY</sequence>
<organism evidence="2 3">
    <name type="scientific">Syphacia muris</name>
    <dbReference type="NCBI Taxonomy" id="451379"/>
    <lineage>
        <taxon>Eukaryota</taxon>
        <taxon>Metazoa</taxon>
        <taxon>Ecdysozoa</taxon>
        <taxon>Nematoda</taxon>
        <taxon>Chromadorea</taxon>
        <taxon>Rhabditida</taxon>
        <taxon>Spirurina</taxon>
        <taxon>Oxyuridomorpha</taxon>
        <taxon>Oxyuroidea</taxon>
        <taxon>Oxyuridae</taxon>
        <taxon>Syphacia</taxon>
    </lineage>
</organism>
<proteinExistence type="predicted"/>
<feature type="chain" id="PRO_5005893760" evidence="1">
    <location>
        <begin position="19"/>
        <end position="84"/>
    </location>
</feature>
<dbReference type="WBParaSite" id="SMUV_0000992901-mRNA-1">
    <property type="protein sequence ID" value="SMUV_0000992901-mRNA-1"/>
    <property type="gene ID" value="SMUV_0000992901"/>
</dbReference>
<evidence type="ECO:0000313" key="3">
    <source>
        <dbReference type="WBParaSite" id="SMUV_0000992901-mRNA-1"/>
    </source>
</evidence>
<keyword evidence="1" id="KW-0732">Signal</keyword>
<keyword evidence="2" id="KW-1185">Reference proteome</keyword>
<evidence type="ECO:0000313" key="2">
    <source>
        <dbReference type="Proteomes" id="UP000046393"/>
    </source>
</evidence>
<dbReference type="Proteomes" id="UP000046393">
    <property type="component" value="Unplaced"/>
</dbReference>
<evidence type="ECO:0000256" key="1">
    <source>
        <dbReference type="SAM" id="SignalP"/>
    </source>
</evidence>
<feature type="signal peptide" evidence="1">
    <location>
        <begin position="1"/>
        <end position="18"/>
    </location>
</feature>